<keyword evidence="3" id="KW-1185">Reference proteome</keyword>
<evidence type="ECO:0000256" key="1">
    <source>
        <dbReference type="SAM" id="SignalP"/>
    </source>
</evidence>
<evidence type="ECO:0000313" key="2">
    <source>
        <dbReference type="EMBL" id="QRN55326.1"/>
    </source>
</evidence>
<sequence>MDQASSRHRNRTFSRLAAALLVSFVGITTASTASAQSTGYTGIFGGGPIYKNLNNNITELSNSGFTEVIVWSIEVSSTGNLNFNGEFPLVTNGAYVGNQTYPDFPSNLAALKSAGVKRITFSIGSSNYGDFEDISALVNSTGSGGGTGPNSILYKDFQALKKAIPSLDAIDLDDENGYDASTTEAFAVMLGNLGYHVMPDAYTSASYWTSLVTSINTALPGTVDGVHLQTYSGGSGNSPCSGWNFGSVPVYPGIADSSVSGGVSVSGAQSTVGGWEQQCSITGAFLWLYDDVAGQTYGSESLTAAYAGAINAGLSSTESSSKAKP</sequence>
<accession>A0ABX7GXZ7</accession>
<dbReference type="Gene3D" id="3.20.20.80">
    <property type="entry name" value="Glycosidases"/>
    <property type="match status" value="1"/>
</dbReference>
<name>A0ABX7GXZ7_9GAMM</name>
<feature type="chain" id="PRO_5045187015" description="Glycosyl hydrolase family 18 (Putative chitinase)" evidence="1">
    <location>
        <begin position="36"/>
        <end position="325"/>
    </location>
</feature>
<evidence type="ECO:0008006" key="4">
    <source>
        <dbReference type="Google" id="ProtNLM"/>
    </source>
</evidence>
<reference evidence="2 3" key="1">
    <citation type="submission" date="2020-10" db="EMBL/GenBank/DDBJ databases">
        <title>Phylogeny of dyella-like bacteria.</title>
        <authorList>
            <person name="Fu J."/>
        </authorList>
    </citation>
    <scope>NUCLEOTIDE SEQUENCE [LARGE SCALE GENOMIC DNA]</scope>
    <source>
        <strain evidence="2 3">DHOB09</strain>
    </source>
</reference>
<dbReference type="InterPro" id="IPR017853">
    <property type="entry name" value="GH"/>
</dbReference>
<feature type="signal peptide" evidence="1">
    <location>
        <begin position="1"/>
        <end position="35"/>
    </location>
</feature>
<keyword evidence="1" id="KW-0732">Signal</keyword>
<dbReference type="RefSeq" id="WP_188798893.1">
    <property type="nucleotide sequence ID" value="NZ_BMIZ01000001.1"/>
</dbReference>
<protein>
    <recommendedName>
        <fullName evidence="4">Glycosyl hydrolase family 18 (Putative chitinase)</fullName>
    </recommendedName>
</protein>
<evidence type="ECO:0000313" key="3">
    <source>
        <dbReference type="Proteomes" id="UP000663181"/>
    </source>
</evidence>
<dbReference type="Proteomes" id="UP000663181">
    <property type="component" value="Chromosome"/>
</dbReference>
<organism evidence="2 3">
    <name type="scientific">Dyella caseinilytica</name>
    <dbReference type="NCBI Taxonomy" id="1849581"/>
    <lineage>
        <taxon>Bacteria</taxon>
        <taxon>Pseudomonadati</taxon>
        <taxon>Pseudomonadota</taxon>
        <taxon>Gammaproteobacteria</taxon>
        <taxon>Lysobacterales</taxon>
        <taxon>Rhodanobacteraceae</taxon>
        <taxon>Dyella</taxon>
    </lineage>
</organism>
<dbReference type="SUPFAM" id="SSF51445">
    <property type="entry name" value="(Trans)glycosidases"/>
    <property type="match status" value="1"/>
</dbReference>
<proteinExistence type="predicted"/>
<dbReference type="EMBL" id="CP064030">
    <property type="protein sequence ID" value="QRN55326.1"/>
    <property type="molecule type" value="Genomic_DNA"/>
</dbReference>
<gene>
    <name evidence="2" type="ORF">ISN74_08375</name>
</gene>